<dbReference type="SUPFAM" id="SSF81383">
    <property type="entry name" value="F-box domain"/>
    <property type="match status" value="1"/>
</dbReference>
<dbReference type="Proteomes" id="UP001341281">
    <property type="component" value="Chromosome 09"/>
</dbReference>
<gene>
    <name evidence="2" type="ORF">U9M48_039133</name>
</gene>
<sequence>MVSYSQPPPAAVETQAPPTPTTICALCEDLILEIFLQLPSLPSLVRAALACRAFLAAVRSCPAFRRRFCALHPHPLLFDTYGVSKMPSFTPTRRLSDPDLVAAVRGVDVFLTRIPYRLAATTNKSSESQGGK</sequence>
<evidence type="ECO:0000313" key="2">
    <source>
        <dbReference type="EMBL" id="WVZ93127.1"/>
    </source>
</evidence>
<evidence type="ECO:0000313" key="3">
    <source>
        <dbReference type="Proteomes" id="UP001341281"/>
    </source>
</evidence>
<keyword evidence="3" id="KW-1185">Reference proteome</keyword>
<evidence type="ECO:0000259" key="1">
    <source>
        <dbReference type="SMART" id="SM00256"/>
    </source>
</evidence>
<dbReference type="SMART" id="SM00256">
    <property type="entry name" value="FBOX"/>
    <property type="match status" value="1"/>
</dbReference>
<dbReference type="InterPro" id="IPR001810">
    <property type="entry name" value="F-box_dom"/>
</dbReference>
<organism evidence="2 3">
    <name type="scientific">Paspalum notatum var. saurae</name>
    <dbReference type="NCBI Taxonomy" id="547442"/>
    <lineage>
        <taxon>Eukaryota</taxon>
        <taxon>Viridiplantae</taxon>
        <taxon>Streptophyta</taxon>
        <taxon>Embryophyta</taxon>
        <taxon>Tracheophyta</taxon>
        <taxon>Spermatophyta</taxon>
        <taxon>Magnoliopsida</taxon>
        <taxon>Liliopsida</taxon>
        <taxon>Poales</taxon>
        <taxon>Poaceae</taxon>
        <taxon>PACMAD clade</taxon>
        <taxon>Panicoideae</taxon>
        <taxon>Andropogonodae</taxon>
        <taxon>Paspaleae</taxon>
        <taxon>Paspalinae</taxon>
        <taxon>Paspalum</taxon>
    </lineage>
</organism>
<dbReference type="PANTHER" id="PTHR33207">
    <property type="entry name" value="F-BOX DOMAIN CONTAINING PROTEIN-RELATED"/>
    <property type="match status" value="1"/>
</dbReference>
<proteinExistence type="predicted"/>
<protein>
    <recommendedName>
        <fullName evidence="1">F-box domain-containing protein</fullName>
    </recommendedName>
</protein>
<name>A0AAQ3UMU1_PASNO</name>
<dbReference type="AlphaFoldDB" id="A0AAQ3UMU1"/>
<dbReference type="InterPro" id="IPR036047">
    <property type="entry name" value="F-box-like_dom_sf"/>
</dbReference>
<accession>A0AAQ3UMU1</accession>
<reference evidence="2 3" key="1">
    <citation type="submission" date="2024-02" db="EMBL/GenBank/DDBJ databases">
        <title>High-quality chromosome-scale genome assembly of Pensacola bahiagrass (Paspalum notatum Flugge var. saurae).</title>
        <authorList>
            <person name="Vega J.M."/>
            <person name="Podio M."/>
            <person name="Orjuela J."/>
            <person name="Siena L.A."/>
            <person name="Pessino S.C."/>
            <person name="Combes M.C."/>
            <person name="Mariac C."/>
            <person name="Albertini E."/>
            <person name="Pupilli F."/>
            <person name="Ortiz J.P.A."/>
            <person name="Leblanc O."/>
        </authorList>
    </citation>
    <scope>NUCLEOTIDE SEQUENCE [LARGE SCALE GENOMIC DNA]</scope>
    <source>
        <strain evidence="2">R1</strain>
        <tissue evidence="2">Leaf</tissue>
    </source>
</reference>
<dbReference type="EMBL" id="CP144753">
    <property type="protein sequence ID" value="WVZ93127.1"/>
    <property type="molecule type" value="Genomic_DNA"/>
</dbReference>
<feature type="domain" description="F-box" evidence="1">
    <location>
        <begin position="26"/>
        <end position="67"/>
    </location>
</feature>